<protein>
    <submittedName>
        <fullName evidence="1">Uncharacterized protein</fullName>
    </submittedName>
</protein>
<dbReference type="Proteomes" id="UP000252355">
    <property type="component" value="Unassembled WGS sequence"/>
</dbReference>
<gene>
    <name evidence="1" type="ORF">OZSIB_2825</name>
</gene>
<comment type="caution">
    <text evidence="1">The sequence shown here is derived from an EMBL/GenBank/DDBJ whole genome shotgun (WGS) entry which is preliminary data.</text>
</comment>
<dbReference type="AlphaFoldDB" id="A0A367ZSW5"/>
<sequence length="45" mass="5329">MVDFQINRPEFKLFVVRLKLKAIRARDGFDKEIELTRTILAPQVL</sequence>
<evidence type="ECO:0000313" key="2">
    <source>
        <dbReference type="Proteomes" id="UP000252355"/>
    </source>
</evidence>
<name>A0A367ZSW5_9BACT</name>
<accession>A0A367ZSW5</accession>
<evidence type="ECO:0000313" key="1">
    <source>
        <dbReference type="EMBL" id="RCK80937.1"/>
    </source>
</evidence>
<reference evidence="1 2" key="1">
    <citation type="submission" date="2018-05" db="EMBL/GenBank/DDBJ databases">
        <title>A metagenomic window into the 2 km-deep terrestrial subsurface aquifer revealed taxonomically and functionally diverse microbial community comprising novel uncultured bacterial lineages.</title>
        <authorList>
            <person name="Kadnikov V.V."/>
            <person name="Mardanov A.V."/>
            <person name="Beletsky A.V."/>
            <person name="Banks D."/>
            <person name="Pimenov N.V."/>
            <person name="Frank Y.A."/>
            <person name="Karnachuk O.V."/>
            <person name="Ravin N.V."/>
        </authorList>
    </citation>
    <scope>NUCLEOTIDE SEQUENCE [LARGE SCALE GENOMIC DNA]</scope>
    <source>
        <strain evidence="1">BY5</strain>
    </source>
</reference>
<organism evidence="1 2">
    <name type="scientific">Candidatus Ozemobacter sibiricus</name>
    <dbReference type="NCBI Taxonomy" id="2268124"/>
    <lineage>
        <taxon>Bacteria</taxon>
        <taxon>Candidatus Ozemobacteria</taxon>
        <taxon>Candidatus Ozemobacterales</taxon>
        <taxon>Candidatus Ozemobacteraceae</taxon>
        <taxon>Candidatus Ozemobacter</taxon>
    </lineage>
</organism>
<proteinExistence type="predicted"/>
<dbReference type="EMBL" id="QOQW01000004">
    <property type="protein sequence ID" value="RCK80937.1"/>
    <property type="molecule type" value="Genomic_DNA"/>
</dbReference>